<keyword evidence="10" id="KW-0413">Isomerase</keyword>
<protein>
    <recommendedName>
        <fullName evidence="3">Glutamine--fructose-6-phosphate aminotransferase [isomerizing]</fullName>
        <ecNumber evidence="2">2.6.1.16</ecNumber>
    </recommendedName>
</protein>
<dbReference type="Gene3D" id="3.40.50.10490">
    <property type="entry name" value="Glucose-6-phosphate isomerase like protein, domain 1"/>
    <property type="match status" value="2"/>
</dbReference>
<dbReference type="PROSITE" id="PS51278">
    <property type="entry name" value="GATASE_TYPE_2"/>
    <property type="match status" value="1"/>
</dbReference>
<dbReference type="InterPro" id="IPR035490">
    <property type="entry name" value="GlmS/FrlB_SIS"/>
</dbReference>
<dbReference type="PROSITE" id="PS51464">
    <property type="entry name" value="SIS"/>
    <property type="match status" value="2"/>
</dbReference>
<dbReference type="GO" id="GO:0006047">
    <property type="term" value="P:UDP-N-acetylglucosamine metabolic process"/>
    <property type="evidence" value="ECO:0007669"/>
    <property type="project" value="TreeGrafter"/>
</dbReference>
<name>E0XXU1_9DELT</name>
<dbReference type="NCBIfam" id="TIGR01135">
    <property type="entry name" value="glmS"/>
    <property type="match status" value="1"/>
</dbReference>
<evidence type="ECO:0000313" key="10">
    <source>
        <dbReference type="EMBL" id="ADI19232.1"/>
    </source>
</evidence>
<dbReference type="PANTHER" id="PTHR10937">
    <property type="entry name" value="GLUCOSAMINE--FRUCTOSE-6-PHOSPHATE AMINOTRANSFERASE, ISOMERIZING"/>
    <property type="match status" value="1"/>
</dbReference>
<dbReference type="SUPFAM" id="SSF56235">
    <property type="entry name" value="N-terminal nucleophile aminohydrolases (Ntn hydrolases)"/>
    <property type="match status" value="1"/>
</dbReference>
<dbReference type="CDD" id="cd05008">
    <property type="entry name" value="SIS_GlmS_GlmD_1"/>
    <property type="match status" value="1"/>
</dbReference>
<dbReference type="CDD" id="cd00714">
    <property type="entry name" value="GFAT"/>
    <property type="match status" value="1"/>
</dbReference>
<keyword evidence="7" id="KW-0315">Glutamine amidotransferase</keyword>
<dbReference type="AlphaFoldDB" id="E0XXU1"/>
<proteinExistence type="predicted"/>
<sequence length="604" mass="66607">MCGISGIVDSKPIGTRLFTSIRNLEYRGYDSCGLATLHEGKIGVRKNTGGVNEVNATEQLDQLSGIIGIAHTRWATHGGVTQENAHPHLSMQNEFAIAHNGIISNYQRLRERLIQDGFEFRSLTDSEVISNLLENAFAQVQDVEQAFQSTLDELEGTFGLVMISSHDPERIYAAKRESPLMVGLGEGANYIGSDINAFLEYTRRAWVLEDGEYAVLDREQVIIRKFPSGKVVQKQVLQIEWDLETIKKGGHSHYMIKEIFDEPQTIRQVLKVPEEQIQQLAETLSTATQAYLIGVGTTYYVAQLGQYFFSTLASRFFPVVSSDEFHAVGQIEPGNAVLAVSQSGETYDTKQALALAKQGGAKTAGVVNVMGSSISMMVDQVIMQGSGPEICVVSTKAALAQALILLKTAMYAGRQGISEKRWEALNQSLSKFPDLVQQLLNEKSGFVRNLANATNHVDHWLYLGCGAYYPVAMESALKMKEVTYCHAEGMPAGFLKHGTLSMVEPRVHSLLFVPPPADTALYERTIIAMEEIRTRGGTVVGFYFEGDESAQRLLDHSIQLPLTDAMLAPVLQMIVAQLFAYYVALDLNRNIDKPRNLAKSVTVG</sequence>
<reference evidence="10" key="1">
    <citation type="journal article" date="2011" name="Environ. Microbiol.">
        <title>Time-series analyses of Monterey Bay coastal microbial picoplankton using a 'genome proxy' microarray.</title>
        <authorList>
            <person name="Rich V.I."/>
            <person name="Pham V.D."/>
            <person name="Eppley J."/>
            <person name="Shi Y."/>
            <person name="DeLong E.F."/>
        </authorList>
    </citation>
    <scope>NUCLEOTIDE SEQUENCE</scope>
</reference>
<dbReference type="EC" id="2.6.1.16" evidence="2"/>
<dbReference type="GO" id="GO:0006002">
    <property type="term" value="P:fructose 6-phosphate metabolic process"/>
    <property type="evidence" value="ECO:0007669"/>
    <property type="project" value="TreeGrafter"/>
</dbReference>
<evidence type="ECO:0000259" key="9">
    <source>
        <dbReference type="PROSITE" id="PS51464"/>
    </source>
</evidence>
<evidence type="ECO:0000256" key="4">
    <source>
        <dbReference type="ARBA" id="ARBA00022576"/>
    </source>
</evidence>
<organism evidence="10">
    <name type="scientific">uncultured delta proteobacterium HF0200_14D13</name>
    <dbReference type="NCBI Taxonomy" id="710830"/>
    <lineage>
        <taxon>Bacteria</taxon>
        <taxon>Deltaproteobacteria</taxon>
        <taxon>environmental samples</taxon>
    </lineage>
</organism>
<evidence type="ECO:0000256" key="2">
    <source>
        <dbReference type="ARBA" id="ARBA00012916"/>
    </source>
</evidence>
<dbReference type="InterPro" id="IPR029055">
    <property type="entry name" value="Ntn_hydrolases_N"/>
</dbReference>
<dbReference type="PANTHER" id="PTHR10937:SF0">
    <property type="entry name" value="GLUTAMINE--FRUCTOSE-6-PHOSPHATE TRANSAMINASE (ISOMERIZING)"/>
    <property type="match status" value="1"/>
</dbReference>
<dbReference type="InterPro" id="IPR001347">
    <property type="entry name" value="SIS_dom"/>
</dbReference>
<dbReference type="CDD" id="cd05009">
    <property type="entry name" value="SIS_GlmS_GlmD_2"/>
    <property type="match status" value="1"/>
</dbReference>
<evidence type="ECO:0000256" key="7">
    <source>
        <dbReference type="ARBA" id="ARBA00022962"/>
    </source>
</evidence>
<dbReference type="Pfam" id="PF13522">
    <property type="entry name" value="GATase_6"/>
    <property type="match status" value="1"/>
</dbReference>
<evidence type="ECO:0000256" key="5">
    <source>
        <dbReference type="ARBA" id="ARBA00022679"/>
    </source>
</evidence>
<feature type="domain" description="SIS" evidence="9">
    <location>
        <begin position="446"/>
        <end position="594"/>
    </location>
</feature>
<dbReference type="GO" id="GO:0097367">
    <property type="term" value="F:carbohydrate derivative binding"/>
    <property type="evidence" value="ECO:0007669"/>
    <property type="project" value="InterPro"/>
</dbReference>
<accession>E0XXU1</accession>
<dbReference type="InterPro" id="IPR005855">
    <property type="entry name" value="GFAT"/>
</dbReference>
<dbReference type="InterPro" id="IPR035466">
    <property type="entry name" value="GlmS/AgaS_SIS"/>
</dbReference>
<dbReference type="EMBL" id="GU474914">
    <property type="protein sequence ID" value="ADI19232.1"/>
    <property type="molecule type" value="Genomic_DNA"/>
</dbReference>
<evidence type="ECO:0000256" key="3">
    <source>
        <dbReference type="ARBA" id="ARBA00016090"/>
    </source>
</evidence>
<feature type="domain" description="Glutamine amidotransferase type-2" evidence="8">
    <location>
        <begin position="2"/>
        <end position="219"/>
    </location>
</feature>
<dbReference type="GO" id="GO:0006487">
    <property type="term" value="P:protein N-linked glycosylation"/>
    <property type="evidence" value="ECO:0007669"/>
    <property type="project" value="TreeGrafter"/>
</dbReference>
<evidence type="ECO:0000259" key="8">
    <source>
        <dbReference type="PROSITE" id="PS51278"/>
    </source>
</evidence>
<dbReference type="InterPro" id="IPR017932">
    <property type="entry name" value="GATase_2_dom"/>
</dbReference>
<keyword evidence="6" id="KW-0677">Repeat</keyword>
<feature type="domain" description="SIS" evidence="9">
    <location>
        <begin position="280"/>
        <end position="419"/>
    </location>
</feature>
<dbReference type="NCBIfam" id="NF001484">
    <property type="entry name" value="PRK00331.1"/>
    <property type="match status" value="1"/>
</dbReference>
<dbReference type="Pfam" id="PF01380">
    <property type="entry name" value="SIS"/>
    <property type="match status" value="2"/>
</dbReference>
<evidence type="ECO:0000256" key="1">
    <source>
        <dbReference type="ARBA" id="ARBA00001031"/>
    </source>
</evidence>
<dbReference type="SUPFAM" id="SSF53697">
    <property type="entry name" value="SIS domain"/>
    <property type="match status" value="1"/>
</dbReference>
<dbReference type="FunFam" id="3.60.20.10:FF:000006">
    <property type="entry name" value="Glutamine--fructose-6-phosphate aminotransferase [isomerizing]"/>
    <property type="match status" value="1"/>
</dbReference>
<dbReference type="GO" id="GO:0016853">
    <property type="term" value="F:isomerase activity"/>
    <property type="evidence" value="ECO:0007669"/>
    <property type="project" value="UniProtKB-KW"/>
</dbReference>
<comment type="catalytic activity">
    <reaction evidence="1">
        <text>D-fructose 6-phosphate + L-glutamine = D-glucosamine 6-phosphate + L-glutamate</text>
        <dbReference type="Rhea" id="RHEA:13237"/>
        <dbReference type="ChEBI" id="CHEBI:29985"/>
        <dbReference type="ChEBI" id="CHEBI:58359"/>
        <dbReference type="ChEBI" id="CHEBI:58725"/>
        <dbReference type="ChEBI" id="CHEBI:61527"/>
        <dbReference type="EC" id="2.6.1.16"/>
    </reaction>
</comment>
<dbReference type="GO" id="GO:0004360">
    <property type="term" value="F:glutamine-fructose-6-phosphate transaminase (isomerizing) activity"/>
    <property type="evidence" value="ECO:0007669"/>
    <property type="project" value="UniProtKB-EC"/>
</dbReference>
<keyword evidence="5 10" id="KW-0808">Transferase</keyword>
<dbReference type="Gene3D" id="3.60.20.10">
    <property type="entry name" value="Glutamine Phosphoribosylpyrophosphate, subunit 1, domain 1"/>
    <property type="match status" value="1"/>
</dbReference>
<dbReference type="InterPro" id="IPR046348">
    <property type="entry name" value="SIS_dom_sf"/>
</dbReference>
<keyword evidence="4" id="KW-0032">Aminotransferase</keyword>
<evidence type="ECO:0000256" key="6">
    <source>
        <dbReference type="ARBA" id="ARBA00022737"/>
    </source>
</evidence>
<dbReference type="InterPro" id="IPR047084">
    <property type="entry name" value="GFAT_N"/>
</dbReference>